<dbReference type="PROSITE" id="PS50977">
    <property type="entry name" value="HTH_TETR_2"/>
    <property type="match status" value="1"/>
</dbReference>
<feature type="DNA-binding region" description="H-T-H motif" evidence="2">
    <location>
        <begin position="39"/>
        <end position="58"/>
    </location>
</feature>
<dbReference type="Gene3D" id="1.10.357.10">
    <property type="entry name" value="Tetracycline Repressor, domain 2"/>
    <property type="match status" value="1"/>
</dbReference>
<dbReference type="InterPro" id="IPR050624">
    <property type="entry name" value="HTH-type_Tx_Regulator"/>
</dbReference>
<name>A0ABT3SAY1_9MYCO</name>
<dbReference type="Pfam" id="PF00440">
    <property type="entry name" value="TetR_N"/>
    <property type="match status" value="1"/>
</dbReference>
<evidence type="ECO:0000313" key="5">
    <source>
        <dbReference type="Proteomes" id="UP001300745"/>
    </source>
</evidence>
<dbReference type="InterPro" id="IPR049513">
    <property type="entry name" value="TetR_C_40"/>
</dbReference>
<keyword evidence="5" id="KW-1185">Reference proteome</keyword>
<organism evidence="4 5">
    <name type="scientific">Mycobacterium pinniadriaticum</name>
    <dbReference type="NCBI Taxonomy" id="2994102"/>
    <lineage>
        <taxon>Bacteria</taxon>
        <taxon>Bacillati</taxon>
        <taxon>Actinomycetota</taxon>
        <taxon>Actinomycetes</taxon>
        <taxon>Mycobacteriales</taxon>
        <taxon>Mycobacteriaceae</taxon>
        <taxon>Mycobacterium</taxon>
    </lineage>
</organism>
<comment type="caution">
    <text evidence="4">The sequence shown here is derived from an EMBL/GenBank/DDBJ whole genome shotgun (WGS) entry which is preliminary data.</text>
</comment>
<dbReference type="EMBL" id="JAPJDO010000004">
    <property type="protein sequence ID" value="MCX2936309.1"/>
    <property type="molecule type" value="Genomic_DNA"/>
</dbReference>
<evidence type="ECO:0000256" key="1">
    <source>
        <dbReference type="ARBA" id="ARBA00023125"/>
    </source>
</evidence>
<dbReference type="Proteomes" id="UP001300745">
    <property type="component" value="Unassembled WGS sequence"/>
</dbReference>
<evidence type="ECO:0000256" key="2">
    <source>
        <dbReference type="PROSITE-ProRule" id="PRU00335"/>
    </source>
</evidence>
<gene>
    <name evidence="4" type="ORF">ORI27_06350</name>
</gene>
<dbReference type="Pfam" id="PF21306">
    <property type="entry name" value="TetR_C_40"/>
    <property type="match status" value="1"/>
</dbReference>
<dbReference type="InterPro" id="IPR009057">
    <property type="entry name" value="Homeodomain-like_sf"/>
</dbReference>
<protein>
    <submittedName>
        <fullName evidence="4">TetR/AcrR family transcriptional regulator</fullName>
    </submittedName>
</protein>
<evidence type="ECO:0000259" key="3">
    <source>
        <dbReference type="PROSITE" id="PS50977"/>
    </source>
</evidence>
<dbReference type="PANTHER" id="PTHR43479:SF11">
    <property type="entry name" value="ACREF_ENVCD OPERON REPRESSOR-RELATED"/>
    <property type="match status" value="1"/>
</dbReference>
<reference evidence="4 5" key="1">
    <citation type="submission" date="2022-11" db="EMBL/GenBank/DDBJ databases">
        <title>Mycobacterium sp. nov.</title>
        <authorList>
            <person name="Papic B."/>
            <person name="Spicic S."/>
            <person name="Duvnjak S."/>
        </authorList>
    </citation>
    <scope>NUCLEOTIDE SEQUENCE [LARGE SCALE GENOMIC DNA]</scope>
    <source>
        <strain evidence="4 5">CVI_P4</strain>
    </source>
</reference>
<feature type="domain" description="HTH tetR-type" evidence="3">
    <location>
        <begin position="16"/>
        <end position="76"/>
    </location>
</feature>
<dbReference type="PANTHER" id="PTHR43479">
    <property type="entry name" value="ACREF/ENVCD OPERON REPRESSOR-RELATED"/>
    <property type="match status" value="1"/>
</dbReference>
<accession>A0ABT3SAY1</accession>
<dbReference type="RefSeq" id="WP_265995952.1">
    <property type="nucleotide sequence ID" value="NZ_JAPJDN010000004.1"/>
</dbReference>
<dbReference type="SUPFAM" id="SSF46689">
    <property type="entry name" value="Homeodomain-like"/>
    <property type="match status" value="1"/>
</dbReference>
<sequence>MADHAKAPSRAVRRQAETRAALIKAASEIIAERGLDGLRVSDVTERANVAFGTFYNQFKVKDDVVEAVVEQALVSLARSIEESPANAHPAEAVVASTRAIVRIAYDNPDLARLLINLEQAESRFERIIRPQAGAMLKRGVAEGVFVIDDFETILTMAIAASFEVIRGILDGRLGRDADLTCAQALLRLVGVDRVDAARYSGAVAHRSSAR</sequence>
<evidence type="ECO:0000313" key="4">
    <source>
        <dbReference type="EMBL" id="MCX2936309.1"/>
    </source>
</evidence>
<dbReference type="InterPro" id="IPR001647">
    <property type="entry name" value="HTH_TetR"/>
</dbReference>
<dbReference type="PRINTS" id="PR00455">
    <property type="entry name" value="HTHTETR"/>
</dbReference>
<proteinExistence type="predicted"/>
<keyword evidence="1 2" id="KW-0238">DNA-binding</keyword>